<evidence type="ECO:0000256" key="6">
    <source>
        <dbReference type="ARBA" id="ARBA00023098"/>
    </source>
</evidence>
<keyword evidence="6" id="KW-0443">Lipid metabolism</keyword>
<dbReference type="PANTHER" id="PTHR14269">
    <property type="entry name" value="CDP-DIACYLGLYCEROL--GLYCEROL-3-PHOSPHATE 3-PHOSPHATIDYLTRANSFERASE-RELATED"/>
    <property type="match status" value="1"/>
</dbReference>
<dbReference type="GO" id="GO:0005739">
    <property type="term" value="C:mitochondrion"/>
    <property type="evidence" value="ECO:0007669"/>
    <property type="project" value="TreeGrafter"/>
</dbReference>
<dbReference type="EC" id="2.7.8.41" evidence="10"/>
<sequence length="544" mass="60392">MEANDLLQLSNYHNSAQSLPGTIKRPADSAREQSDFAVLAGAAESIEPRRLQELCRLYQFSFQDHASSIRPLSDPTQSCGLKLFGLNSNQMIPATTYTAYANRCSEVSCNPGGEGGQQCEVFMEIRKIASAGLEARSSTVFFEEKFLYLDSLGVHVSRTFLGLLTTSSTFLPSNLIEDVVICERIEDYGIVHCLLVLVKGEPPLDVFVKCPPTLRDLVPLYNLIQDQRDARESLHGRVPAAVRDQFPALFLHGRILRCRPYAVLGIDPCGWAVREFCQDVQSTPTTLTRETLAAKRKAFQEKKLLIDRRRAQVTARVRQAKSLARQRINVYKENVMTIPNLLSVSRIVSTPLLGYWVCIGSYAPALGLFTYAAVTDLIDGQIARCWPSQQSMAGSVLDPLADKLLVGTLFLTLTYAGLIPLELTALTVARDISLMAASFCLRFRSLPEPKTLIRYFDPSIASIKFEPTFLSKANTAIQLGLAATTLGAAVFQCIDHPALTAFCWLAAATTFASGMEYIVRKDTYRYLNRSIGKADSLAMFWRRR</sequence>
<evidence type="ECO:0000256" key="10">
    <source>
        <dbReference type="ARBA" id="ARBA00039001"/>
    </source>
</evidence>
<comment type="subcellular location">
    <subcellularLocation>
        <location evidence="1">Membrane</location>
        <topology evidence="1">Multi-pass membrane protein</topology>
    </subcellularLocation>
</comment>
<dbReference type="PANTHER" id="PTHR14269:SF60">
    <property type="entry name" value="CARDIOLIPIN SYNTHASE (CMP-FORMING)"/>
    <property type="match status" value="1"/>
</dbReference>
<evidence type="ECO:0000256" key="8">
    <source>
        <dbReference type="ARBA" id="ARBA00023209"/>
    </source>
</evidence>
<dbReference type="GO" id="GO:0016020">
    <property type="term" value="C:membrane"/>
    <property type="evidence" value="ECO:0007669"/>
    <property type="project" value="UniProtKB-SubCell"/>
</dbReference>
<comment type="catalytic activity">
    <reaction evidence="11">
        <text>a CDP-1,2-diacyl-sn-glycerol + a 1,2-diacyl-sn-glycero-3-phospho-(1'-sn-glycerol) = a cardiolipin + CMP + H(+)</text>
        <dbReference type="Rhea" id="RHEA:32931"/>
        <dbReference type="ChEBI" id="CHEBI:15378"/>
        <dbReference type="ChEBI" id="CHEBI:58332"/>
        <dbReference type="ChEBI" id="CHEBI:60377"/>
        <dbReference type="ChEBI" id="CHEBI:62237"/>
        <dbReference type="ChEBI" id="CHEBI:64716"/>
        <dbReference type="EC" id="2.7.8.41"/>
    </reaction>
</comment>
<name>A0A1V9XG78_9ACAR</name>
<keyword evidence="9" id="KW-1208">Phospholipid metabolism</keyword>
<keyword evidence="3" id="KW-0808">Transferase</keyword>
<dbReference type="AlphaFoldDB" id="A0A1V9XG78"/>
<proteinExistence type="predicted"/>
<dbReference type="InterPro" id="IPR050324">
    <property type="entry name" value="CDP-alcohol_PTase-I"/>
</dbReference>
<gene>
    <name evidence="14" type="ORF">BIW11_03755</name>
</gene>
<keyword evidence="5 12" id="KW-1133">Transmembrane helix</keyword>
<protein>
    <recommendedName>
        <fullName evidence="10">cardiolipin synthase (CMP-forming)</fullName>
        <ecNumber evidence="10">2.7.8.41</ecNumber>
    </recommendedName>
</protein>
<organism evidence="14 15">
    <name type="scientific">Tropilaelaps mercedesae</name>
    <dbReference type="NCBI Taxonomy" id="418985"/>
    <lineage>
        <taxon>Eukaryota</taxon>
        <taxon>Metazoa</taxon>
        <taxon>Ecdysozoa</taxon>
        <taxon>Arthropoda</taxon>
        <taxon>Chelicerata</taxon>
        <taxon>Arachnida</taxon>
        <taxon>Acari</taxon>
        <taxon>Parasitiformes</taxon>
        <taxon>Mesostigmata</taxon>
        <taxon>Gamasina</taxon>
        <taxon>Dermanyssoidea</taxon>
        <taxon>Laelapidae</taxon>
        <taxon>Tropilaelaps</taxon>
    </lineage>
</organism>
<feature type="domain" description="Phosphatidylinositol N-acetylglucosaminyltransferase subunit H conserved" evidence="13">
    <location>
        <begin position="148"/>
        <end position="202"/>
    </location>
</feature>
<evidence type="ECO:0000313" key="15">
    <source>
        <dbReference type="Proteomes" id="UP000192247"/>
    </source>
</evidence>
<accession>A0A1V9XG78</accession>
<comment type="caution">
    <text evidence="14">The sequence shown here is derived from an EMBL/GenBank/DDBJ whole genome shotgun (WGS) entry which is preliminary data.</text>
</comment>
<dbReference type="OrthoDB" id="10020554at2759"/>
<dbReference type="InterPro" id="IPR043130">
    <property type="entry name" value="CDP-OH_PTrfase_TM_dom"/>
</dbReference>
<evidence type="ECO:0000256" key="4">
    <source>
        <dbReference type="ARBA" id="ARBA00022692"/>
    </source>
</evidence>
<dbReference type="InParanoid" id="A0A1V9XG78"/>
<evidence type="ECO:0000256" key="2">
    <source>
        <dbReference type="ARBA" id="ARBA00022516"/>
    </source>
</evidence>
<dbReference type="InterPro" id="IPR000462">
    <property type="entry name" value="CDP-OH_P_trans"/>
</dbReference>
<evidence type="ECO:0000259" key="13">
    <source>
        <dbReference type="Pfam" id="PF10181"/>
    </source>
</evidence>
<evidence type="ECO:0000256" key="5">
    <source>
        <dbReference type="ARBA" id="ARBA00022989"/>
    </source>
</evidence>
<evidence type="ECO:0000256" key="12">
    <source>
        <dbReference type="SAM" id="Phobius"/>
    </source>
</evidence>
<dbReference type="Pfam" id="PF10181">
    <property type="entry name" value="PIG-H"/>
    <property type="match status" value="1"/>
</dbReference>
<evidence type="ECO:0000313" key="14">
    <source>
        <dbReference type="EMBL" id="OQR72537.1"/>
    </source>
</evidence>
<dbReference type="Proteomes" id="UP000192247">
    <property type="component" value="Unassembled WGS sequence"/>
</dbReference>
<evidence type="ECO:0000256" key="7">
    <source>
        <dbReference type="ARBA" id="ARBA00023136"/>
    </source>
</evidence>
<evidence type="ECO:0000256" key="11">
    <source>
        <dbReference type="ARBA" id="ARBA00047433"/>
    </source>
</evidence>
<dbReference type="GO" id="GO:0032049">
    <property type="term" value="P:cardiolipin biosynthetic process"/>
    <property type="evidence" value="ECO:0007669"/>
    <property type="project" value="TreeGrafter"/>
</dbReference>
<reference evidence="14 15" key="1">
    <citation type="journal article" date="2017" name="Gigascience">
        <title>Draft genome of the honey bee ectoparasitic mite, Tropilaelaps mercedesae, is shaped by the parasitic life history.</title>
        <authorList>
            <person name="Dong X."/>
            <person name="Armstrong S.D."/>
            <person name="Xia D."/>
            <person name="Makepeace B.L."/>
            <person name="Darby A.C."/>
            <person name="Kadowaki T."/>
        </authorList>
    </citation>
    <scope>NUCLEOTIDE SEQUENCE [LARGE SCALE GENOMIC DNA]</scope>
    <source>
        <strain evidence="14">Wuxi-XJTLU</strain>
    </source>
</reference>
<dbReference type="InterPro" id="IPR019328">
    <property type="entry name" value="PIGH-H_dom"/>
</dbReference>
<keyword evidence="7 12" id="KW-0472">Membrane</keyword>
<evidence type="ECO:0000256" key="1">
    <source>
        <dbReference type="ARBA" id="ARBA00004141"/>
    </source>
</evidence>
<keyword evidence="8" id="KW-0594">Phospholipid biosynthesis</keyword>
<keyword evidence="2" id="KW-0444">Lipid biosynthesis</keyword>
<keyword evidence="4 12" id="KW-0812">Transmembrane</keyword>
<feature type="transmembrane region" description="Helical" evidence="12">
    <location>
        <begin position="498"/>
        <end position="519"/>
    </location>
</feature>
<evidence type="ECO:0000256" key="3">
    <source>
        <dbReference type="ARBA" id="ARBA00022679"/>
    </source>
</evidence>
<evidence type="ECO:0000256" key="9">
    <source>
        <dbReference type="ARBA" id="ARBA00023264"/>
    </source>
</evidence>
<dbReference type="GO" id="GO:0043337">
    <property type="term" value="F:cardiolipin synthase (CMP-forming)"/>
    <property type="evidence" value="ECO:0007669"/>
    <property type="project" value="UniProtKB-EC"/>
</dbReference>
<dbReference type="Gene3D" id="1.20.120.1760">
    <property type="match status" value="1"/>
</dbReference>
<dbReference type="Pfam" id="PF01066">
    <property type="entry name" value="CDP-OH_P_transf"/>
    <property type="match status" value="1"/>
</dbReference>
<dbReference type="STRING" id="418985.A0A1V9XG78"/>
<keyword evidence="15" id="KW-1185">Reference proteome</keyword>
<dbReference type="EMBL" id="MNPL01011560">
    <property type="protein sequence ID" value="OQR72537.1"/>
    <property type="molecule type" value="Genomic_DNA"/>
</dbReference>